<dbReference type="Proteomes" id="UP000322159">
    <property type="component" value="Chromosome"/>
</dbReference>
<keyword evidence="2" id="KW-1185">Reference proteome</keyword>
<evidence type="ECO:0000313" key="1">
    <source>
        <dbReference type="EMBL" id="QEO08805.1"/>
    </source>
</evidence>
<name>A0A5C1Y6H8_9MICO</name>
<sequence>MTAYECGNPNARAIFAEHVAMLQPALEALYRELLVNLLREPPERLLAWADLVNPDVLEALMRAGNGGWLRAVEALNLDIEHGYDVTTEPRDRPDH</sequence>
<gene>
    <name evidence="1" type="ORF">FLP23_01485</name>
</gene>
<protein>
    <submittedName>
        <fullName evidence="1">Uncharacterized protein</fullName>
    </submittedName>
</protein>
<evidence type="ECO:0000313" key="2">
    <source>
        <dbReference type="Proteomes" id="UP000322159"/>
    </source>
</evidence>
<proteinExistence type="predicted"/>
<dbReference type="KEGG" id="lyk:FLP23_01485"/>
<dbReference type="EMBL" id="CP043504">
    <property type="protein sequence ID" value="QEO08805.1"/>
    <property type="molecule type" value="Genomic_DNA"/>
</dbReference>
<reference evidence="1 2" key="1">
    <citation type="submission" date="2019-09" db="EMBL/GenBank/DDBJ databases">
        <title>Genome sequencing of strain KACC 19322.</title>
        <authorList>
            <person name="Heo J."/>
            <person name="Kim S.-J."/>
            <person name="Kim J.-S."/>
            <person name="Hong S.-B."/>
            <person name="Kwon S.-W."/>
        </authorList>
    </citation>
    <scope>NUCLEOTIDE SEQUENCE [LARGE SCALE GENOMIC DNA]</scope>
    <source>
        <strain evidence="1 2">KACC 19322</strain>
    </source>
</reference>
<dbReference type="RefSeq" id="WP_149324238.1">
    <property type="nucleotide sequence ID" value="NZ_CP043504.1"/>
</dbReference>
<accession>A0A5C1Y6H8</accession>
<organism evidence="1 2">
    <name type="scientific">Protaetiibacter larvae</name>
    <dbReference type="NCBI Taxonomy" id="2592654"/>
    <lineage>
        <taxon>Bacteria</taxon>
        <taxon>Bacillati</taxon>
        <taxon>Actinomycetota</taxon>
        <taxon>Actinomycetes</taxon>
        <taxon>Micrococcales</taxon>
        <taxon>Microbacteriaceae</taxon>
        <taxon>Protaetiibacter</taxon>
    </lineage>
</organism>
<dbReference type="AlphaFoldDB" id="A0A5C1Y6H8"/>